<dbReference type="EMBL" id="CP021780">
    <property type="protein sequence ID" value="ASA26017.1"/>
    <property type="molecule type" value="Genomic_DNA"/>
</dbReference>
<accession>A0A2Z2KJ80</accession>
<sequence>MQPFGALPWKGGFGRDRTLLITVPPISFARLAGVQRVQPFGALPWKGGLGRDRSWVWEGSPPNYGTKVYHPPLQSGSKGYSKVNRKVMIWPMWESERVDRIKVR</sequence>
<protein>
    <submittedName>
        <fullName evidence="1">Uncharacterized protein</fullName>
    </submittedName>
</protein>
<dbReference type="AlphaFoldDB" id="A0A2Z2KJ80"/>
<proteinExistence type="predicted"/>
<evidence type="ECO:0000313" key="2">
    <source>
        <dbReference type="Proteomes" id="UP000249890"/>
    </source>
</evidence>
<gene>
    <name evidence="1" type="ORF">B9T62_38105</name>
</gene>
<reference evidence="1 2" key="1">
    <citation type="submission" date="2017-06" db="EMBL/GenBank/DDBJ databases">
        <title>Complete genome sequence of Paenibacillus donghaensis KCTC 13049T isolated from East Sea sediment, South Korea.</title>
        <authorList>
            <person name="Jung B.K."/>
            <person name="Hong S.-J."/>
            <person name="Shin J.-H."/>
        </authorList>
    </citation>
    <scope>NUCLEOTIDE SEQUENCE [LARGE SCALE GENOMIC DNA]</scope>
    <source>
        <strain evidence="1 2">KCTC 13049</strain>
    </source>
</reference>
<organism evidence="1 2">
    <name type="scientific">Paenibacillus donghaensis</name>
    <dbReference type="NCBI Taxonomy" id="414771"/>
    <lineage>
        <taxon>Bacteria</taxon>
        <taxon>Bacillati</taxon>
        <taxon>Bacillota</taxon>
        <taxon>Bacilli</taxon>
        <taxon>Bacillales</taxon>
        <taxon>Paenibacillaceae</taxon>
        <taxon>Paenibacillus</taxon>
    </lineage>
</organism>
<keyword evidence="2" id="KW-1185">Reference proteome</keyword>
<dbReference type="KEGG" id="pdh:B9T62_38105"/>
<dbReference type="Proteomes" id="UP000249890">
    <property type="component" value="Chromosome"/>
</dbReference>
<name>A0A2Z2KJ80_9BACL</name>
<evidence type="ECO:0000313" key="1">
    <source>
        <dbReference type="EMBL" id="ASA26017.1"/>
    </source>
</evidence>